<dbReference type="PRINTS" id="PR00685">
    <property type="entry name" value="TIFACTORIIB"/>
</dbReference>
<proteinExistence type="inferred from homology"/>
<dbReference type="InterPro" id="IPR013150">
    <property type="entry name" value="TFIIB_cyclin"/>
</dbReference>
<name>A0AAN9Y183_9HEMI</name>
<evidence type="ECO:0000256" key="3">
    <source>
        <dbReference type="ARBA" id="ARBA00010857"/>
    </source>
</evidence>
<keyword evidence="5" id="KW-0158">Chromosome</keyword>
<dbReference type="GO" id="GO:0008270">
    <property type="term" value="F:zinc ion binding"/>
    <property type="evidence" value="ECO:0007669"/>
    <property type="project" value="UniProtKB-KW"/>
</dbReference>
<evidence type="ECO:0000313" key="20">
    <source>
        <dbReference type="EMBL" id="KAK7580617.1"/>
    </source>
</evidence>
<evidence type="ECO:0000313" key="21">
    <source>
        <dbReference type="Proteomes" id="UP001367676"/>
    </source>
</evidence>
<keyword evidence="21" id="KW-1185">Reference proteome</keyword>
<reference evidence="20 21" key="1">
    <citation type="submission" date="2024-03" db="EMBL/GenBank/DDBJ databases">
        <title>Adaptation during the transition from Ophiocordyceps entomopathogen to insect associate is accompanied by gene loss and intensified selection.</title>
        <authorList>
            <person name="Ward C.M."/>
            <person name="Onetto C.A."/>
            <person name="Borneman A.R."/>
        </authorList>
    </citation>
    <scope>NUCLEOTIDE SEQUENCE [LARGE SCALE GENOMIC DNA]</scope>
    <source>
        <strain evidence="20">AWRI1</strain>
        <tissue evidence="20">Single Adult Female</tissue>
    </source>
</reference>
<dbReference type="SMART" id="SM00385">
    <property type="entry name" value="CYCLIN"/>
    <property type="match status" value="2"/>
</dbReference>
<dbReference type="GO" id="GO:0005634">
    <property type="term" value="C:nucleus"/>
    <property type="evidence" value="ECO:0007669"/>
    <property type="project" value="UniProtKB-SubCell"/>
</dbReference>
<comment type="caution">
    <text evidence="20">The sequence shown here is derived from an EMBL/GenBank/DDBJ whole genome shotgun (WGS) entry which is preliminary data.</text>
</comment>
<dbReference type="FunFam" id="1.10.472.10:FF:000019">
    <property type="entry name" value="transcription initiation factor IIB"/>
    <property type="match status" value="1"/>
</dbReference>
<evidence type="ECO:0000256" key="14">
    <source>
        <dbReference type="ARBA" id="ARBA00023242"/>
    </source>
</evidence>
<keyword evidence="13" id="KW-0804">Transcription</keyword>
<feature type="domain" description="TFIIB-type" evidence="19">
    <location>
        <begin position="10"/>
        <end position="41"/>
    </location>
</feature>
<keyword evidence="6" id="KW-0808">Transferase</keyword>
<dbReference type="GO" id="GO:0017025">
    <property type="term" value="F:TBP-class protein binding"/>
    <property type="evidence" value="ECO:0007669"/>
    <property type="project" value="InterPro"/>
</dbReference>
<dbReference type="GO" id="GO:0003677">
    <property type="term" value="F:DNA binding"/>
    <property type="evidence" value="ECO:0007669"/>
    <property type="project" value="UniProtKB-KW"/>
</dbReference>
<evidence type="ECO:0000256" key="9">
    <source>
        <dbReference type="ARBA" id="ARBA00022771"/>
    </source>
</evidence>
<dbReference type="Proteomes" id="UP001367676">
    <property type="component" value="Unassembled WGS sequence"/>
</dbReference>
<evidence type="ECO:0000256" key="15">
    <source>
        <dbReference type="ARBA" id="ARBA00023315"/>
    </source>
</evidence>
<dbReference type="GO" id="GO:0016251">
    <property type="term" value="F:RNA polymerase II general transcription initiation factor activity"/>
    <property type="evidence" value="ECO:0007669"/>
    <property type="project" value="TreeGrafter"/>
</dbReference>
<evidence type="ECO:0000256" key="10">
    <source>
        <dbReference type="ARBA" id="ARBA00022833"/>
    </source>
</evidence>
<dbReference type="InterPro" id="IPR013763">
    <property type="entry name" value="Cyclin-like_dom"/>
</dbReference>
<dbReference type="CDD" id="cd20552">
    <property type="entry name" value="CYCLIN_TFIIB_rpt2"/>
    <property type="match status" value="1"/>
</dbReference>
<evidence type="ECO:0000256" key="16">
    <source>
        <dbReference type="ARBA" id="ARBA00031706"/>
    </source>
</evidence>
<evidence type="ECO:0000256" key="4">
    <source>
        <dbReference type="ARBA" id="ARBA00013932"/>
    </source>
</evidence>
<dbReference type="InterPro" id="IPR036915">
    <property type="entry name" value="Cyclin-like_sf"/>
</dbReference>
<evidence type="ECO:0000256" key="13">
    <source>
        <dbReference type="ARBA" id="ARBA00023163"/>
    </source>
</evidence>
<evidence type="ECO:0000256" key="8">
    <source>
        <dbReference type="ARBA" id="ARBA00022737"/>
    </source>
</evidence>
<dbReference type="GO" id="GO:0005694">
    <property type="term" value="C:chromosome"/>
    <property type="evidence" value="ECO:0007669"/>
    <property type="project" value="UniProtKB-SubCell"/>
</dbReference>
<evidence type="ECO:0000256" key="18">
    <source>
        <dbReference type="PROSITE-ProRule" id="PRU00469"/>
    </source>
</evidence>
<dbReference type="InterPro" id="IPR000812">
    <property type="entry name" value="TFIIB"/>
</dbReference>
<comment type="similarity">
    <text evidence="3">Belongs to the TFIIB family.</text>
</comment>
<evidence type="ECO:0000256" key="6">
    <source>
        <dbReference type="ARBA" id="ARBA00022679"/>
    </source>
</evidence>
<organism evidence="20 21">
    <name type="scientific">Parthenolecanium corni</name>
    <dbReference type="NCBI Taxonomy" id="536013"/>
    <lineage>
        <taxon>Eukaryota</taxon>
        <taxon>Metazoa</taxon>
        <taxon>Ecdysozoa</taxon>
        <taxon>Arthropoda</taxon>
        <taxon>Hexapoda</taxon>
        <taxon>Insecta</taxon>
        <taxon>Pterygota</taxon>
        <taxon>Neoptera</taxon>
        <taxon>Paraneoptera</taxon>
        <taxon>Hemiptera</taxon>
        <taxon>Sternorrhyncha</taxon>
        <taxon>Coccoidea</taxon>
        <taxon>Coccidae</taxon>
        <taxon>Parthenolecanium</taxon>
    </lineage>
</organism>
<keyword evidence="15" id="KW-0012">Acyltransferase</keyword>
<keyword evidence="7" id="KW-0479">Metal-binding</keyword>
<comment type="function">
    <text evidence="17">General factor that plays a major role in the activation of eukaryotic genes transcribed by RNA polymerase II.</text>
</comment>
<evidence type="ECO:0000256" key="7">
    <source>
        <dbReference type="ARBA" id="ARBA00022723"/>
    </source>
</evidence>
<evidence type="ECO:0000256" key="5">
    <source>
        <dbReference type="ARBA" id="ARBA00022454"/>
    </source>
</evidence>
<dbReference type="GO" id="GO:0016746">
    <property type="term" value="F:acyltransferase activity"/>
    <property type="evidence" value="ECO:0007669"/>
    <property type="project" value="UniProtKB-KW"/>
</dbReference>
<dbReference type="PANTHER" id="PTHR11618">
    <property type="entry name" value="TRANSCRIPTION INITIATION FACTOR IIB-RELATED"/>
    <property type="match status" value="1"/>
</dbReference>
<gene>
    <name evidence="20" type="ORF">V9T40_001246</name>
</gene>
<dbReference type="PROSITE" id="PS51134">
    <property type="entry name" value="ZF_TFIIB"/>
    <property type="match status" value="1"/>
</dbReference>
<evidence type="ECO:0000256" key="11">
    <source>
        <dbReference type="ARBA" id="ARBA00023015"/>
    </source>
</evidence>
<dbReference type="FunFam" id="1.10.472.10:FF:000008">
    <property type="entry name" value="Transcription initiation factor IIB"/>
    <property type="match status" value="1"/>
</dbReference>
<comment type="subcellular location">
    <subcellularLocation>
        <location evidence="2">Chromosome</location>
    </subcellularLocation>
    <subcellularLocation>
        <location evidence="1">Nucleus</location>
    </subcellularLocation>
</comment>
<evidence type="ECO:0000256" key="1">
    <source>
        <dbReference type="ARBA" id="ARBA00004123"/>
    </source>
</evidence>
<keyword evidence="10" id="KW-0862">Zinc</keyword>
<dbReference type="SUPFAM" id="SSF47954">
    <property type="entry name" value="Cyclin-like"/>
    <property type="match status" value="2"/>
</dbReference>
<dbReference type="GO" id="GO:0097550">
    <property type="term" value="C:transcription preinitiation complex"/>
    <property type="evidence" value="ECO:0007669"/>
    <property type="project" value="TreeGrafter"/>
</dbReference>
<dbReference type="CDD" id="cd20551">
    <property type="entry name" value="CYCLIN_TFIIB_rpt1"/>
    <property type="match status" value="1"/>
</dbReference>
<evidence type="ECO:0000259" key="19">
    <source>
        <dbReference type="PROSITE" id="PS51134"/>
    </source>
</evidence>
<dbReference type="EMBL" id="JBBCAQ010000034">
    <property type="protein sequence ID" value="KAK7580617.1"/>
    <property type="molecule type" value="Genomic_DNA"/>
</dbReference>
<dbReference type="Pfam" id="PF00382">
    <property type="entry name" value="TFIIB"/>
    <property type="match status" value="2"/>
</dbReference>
<dbReference type="GO" id="GO:0070897">
    <property type="term" value="P:transcription preinitiation complex assembly"/>
    <property type="evidence" value="ECO:0007669"/>
    <property type="project" value="InterPro"/>
</dbReference>
<accession>A0AAN9Y183</accession>
<evidence type="ECO:0000256" key="17">
    <source>
        <dbReference type="ARBA" id="ARBA00056616"/>
    </source>
</evidence>
<dbReference type="AlphaFoldDB" id="A0AAN9Y183"/>
<dbReference type="Gene3D" id="2.20.25.10">
    <property type="match status" value="1"/>
</dbReference>
<dbReference type="FunFam" id="2.20.25.10:FF:000007">
    <property type="entry name" value="Transcription initiation factor IIB"/>
    <property type="match status" value="1"/>
</dbReference>
<keyword evidence="12" id="KW-0238">DNA-binding</keyword>
<dbReference type="PROSITE" id="PS00782">
    <property type="entry name" value="TFIIB"/>
    <property type="match status" value="2"/>
</dbReference>
<dbReference type="SUPFAM" id="SSF57783">
    <property type="entry name" value="Zinc beta-ribbon"/>
    <property type="match status" value="1"/>
</dbReference>
<dbReference type="InterPro" id="IPR023486">
    <property type="entry name" value="TFIIB_CS"/>
</dbReference>
<protein>
    <recommendedName>
        <fullName evidence="4">Transcription initiation factor IIB</fullName>
    </recommendedName>
    <alternativeName>
        <fullName evidence="16">General transcription factor TFIIB</fullName>
    </alternativeName>
</protein>
<dbReference type="InterPro" id="IPR013137">
    <property type="entry name" value="Znf_TFIIB"/>
</dbReference>
<keyword evidence="8" id="KW-0677">Repeat</keyword>
<sequence length="315" mass="34376">MSNFKRFDMDKVTCQHHPDAPLVEDYHAGDTICSECGLVVGDRVIDVGSEWRTFSNDKTTEDPSRVGGPENPLLSGSDLSTIIGPARGGASFDEFGMSKYHNRKTMSSSDRTLINAFKEIGSMADRINLPKSIVDRANFLFKQVHDGRNLKGRSNDAIASACLYIACRQEGVPRTFKEICAVSKISKKEIGRCFKLILKALETNVDLIKSGDFMSRFCSNLGMSNAVQRAATHIARKAAEMDIVAGKSPISVAAAAIYMASQASEDKKNQKEIGDIAGVAEATIRMSYKLMLPFAATLFPADFKFATPLDQLPTS</sequence>
<dbReference type="Gene3D" id="1.10.472.10">
    <property type="entry name" value="Cyclin-like"/>
    <property type="match status" value="2"/>
</dbReference>
<evidence type="ECO:0000256" key="12">
    <source>
        <dbReference type="ARBA" id="ARBA00023125"/>
    </source>
</evidence>
<keyword evidence="9 18" id="KW-0863">Zinc-finger</keyword>
<keyword evidence="11" id="KW-0805">Transcription regulation</keyword>
<dbReference type="Pfam" id="PF08271">
    <property type="entry name" value="Zn_Ribbon_TF"/>
    <property type="match status" value="1"/>
</dbReference>
<evidence type="ECO:0000256" key="2">
    <source>
        <dbReference type="ARBA" id="ARBA00004286"/>
    </source>
</evidence>
<dbReference type="PANTHER" id="PTHR11618:SF13">
    <property type="entry name" value="TRANSCRIPTION INITIATION FACTOR IIB"/>
    <property type="match status" value="1"/>
</dbReference>
<dbReference type="GO" id="GO:0006367">
    <property type="term" value="P:transcription initiation at RNA polymerase II promoter"/>
    <property type="evidence" value="ECO:0007669"/>
    <property type="project" value="TreeGrafter"/>
</dbReference>
<dbReference type="FunFam" id="1.10.472.170:FF:000003">
    <property type="entry name" value="Transcription initiation factor IIB"/>
    <property type="match status" value="1"/>
</dbReference>
<keyword evidence="14" id="KW-0539">Nucleus</keyword>